<evidence type="ECO:0008006" key="3">
    <source>
        <dbReference type="Google" id="ProtNLM"/>
    </source>
</evidence>
<evidence type="ECO:0000313" key="2">
    <source>
        <dbReference type="Proteomes" id="UP000019102"/>
    </source>
</evidence>
<sequence length="187" mass="21988">MKKIITMGTIIVLSAFAIFMVNQPQMDQAYAIEKKAHAQKNNEQKVLQFEDIQQLTQKEAELSHEQIITLTDTFMELLVQKTDEQYKVVEFNTKVELIQAFEPYVKKEAVQPYIDFYYQEQEDGLYIVPTETPAWFENDVEYQKEKTDDGKVKVTQINKNELHGKYTIVITFEQVEGIWRIVNISHE</sequence>
<organism evidence="1 2">
    <name type="scientific">Gracilibacillus boraciitolerans JCM 21714</name>
    <dbReference type="NCBI Taxonomy" id="1298598"/>
    <lineage>
        <taxon>Bacteria</taxon>
        <taxon>Bacillati</taxon>
        <taxon>Bacillota</taxon>
        <taxon>Bacilli</taxon>
        <taxon>Bacillales</taxon>
        <taxon>Bacillaceae</taxon>
        <taxon>Gracilibacillus</taxon>
    </lineage>
</organism>
<comment type="caution">
    <text evidence="1">The sequence shown here is derived from an EMBL/GenBank/DDBJ whole genome shotgun (WGS) entry which is preliminary data.</text>
</comment>
<dbReference type="STRING" id="1298598.JCM21714_3166"/>
<evidence type="ECO:0000313" key="1">
    <source>
        <dbReference type="EMBL" id="GAE94036.1"/>
    </source>
</evidence>
<proteinExistence type="predicted"/>
<reference evidence="1 2" key="1">
    <citation type="journal article" date="2014" name="Genome Announc.">
        <title>Draft Genome Sequence of the Boron-Tolerant and Moderately Halotolerant Bacterium Gracilibacillus boraciitolerans JCM 21714T.</title>
        <authorList>
            <person name="Ahmed I."/>
            <person name="Oshima K."/>
            <person name="Suda W."/>
            <person name="Kitamura K."/>
            <person name="Iida T."/>
            <person name="Ohmori Y."/>
            <person name="Fujiwara T."/>
            <person name="Hattori M."/>
            <person name="Ohkuma M."/>
        </authorList>
    </citation>
    <scope>NUCLEOTIDE SEQUENCE [LARGE SCALE GENOMIC DNA]</scope>
    <source>
        <strain evidence="1 2">JCM 21714</strain>
    </source>
</reference>
<accession>W4VLL0</accession>
<gene>
    <name evidence="1" type="ORF">JCM21714_3166</name>
</gene>
<dbReference type="EMBL" id="BAVS01000018">
    <property type="protein sequence ID" value="GAE94036.1"/>
    <property type="molecule type" value="Genomic_DNA"/>
</dbReference>
<dbReference type="RefSeq" id="WP_035724562.1">
    <property type="nucleotide sequence ID" value="NZ_BAVS01000018.1"/>
</dbReference>
<name>W4VLL0_9BACI</name>
<dbReference type="OrthoDB" id="2880030at2"/>
<dbReference type="eggNOG" id="ENOG5032SQR">
    <property type="taxonomic scope" value="Bacteria"/>
</dbReference>
<protein>
    <recommendedName>
        <fullName evidence="3">DUF3993 domain-containing protein</fullName>
    </recommendedName>
</protein>
<dbReference type="Proteomes" id="UP000019102">
    <property type="component" value="Unassembled WGS sequence"/>
</dbReference>
<keyword evidence="2" id="KW-1185">Reference proteome</keyword>
<dbReference type="AlphaFoldDB" id="W4VLL0"/>